<evidence type="ECO:0000313" key="8">
    <source>
        <dbReference type="Proteomes" id="UP000467322"/>
    </source>
</evidence>
<comment type="caution">
    <text evidence="7">The sequence shown here is derived from an EMBL/GenBank/DDBJ whole genome shotgun (WGS) entry which is preliminary data.</text>
</comment>
<comment type="subcellular location">
    <subcellularLocation>
        <location evidence="1">Cell membrane</location>
        <topology evidence="1">Multi-pass membrane protein</topology>
    </subcellularLocation>
</comment>
<evidence type="ECO:0000256" key="5">
    <source>
        <dbReference type="ARBA" id="ARBA00023136"/>
    </source>
</evidence>
<feature type="transmembrane region" description="Helical" evidence="6">
    <location>
        <begin position="20"/>
        <end position="39"/>
    </location>
</feature>
<feature type="transmembrane region" description="Helical" evidence="6">
    <location>
        <begin position="102"/>
        <end position="123"/>
    </location>
</feature>
<accession>A0A845M9P8</accession>
<gene>
    <name evidence="7" type="ORF">GQE99_16050</name>
</gene>
<dbReference type="InterPro" id="IPR019108">
    <property type="entry name" value="Caa3_assmbl_CtaG-rel"/>
</dbReference>
<dbReference type="AlphaFoldDB" id="A0A845M9P8"/>
<keyword evidence="4 6" id="KW-1133">Transmembrane helix</keyword>
<protein>
    <recommendedName>
        <fullName evidence="9">Cytochrome c oxidase assembly protein</fullName>
    </recommendedName>
</protein>
<organism evidence="7 8">
    <name type="scientific">Maritimibacter harenae</name>
    <dbReference type="NCBI Taxonomy" id="2606218"/>
    <lineage>
        <taxon>Bacteria</taxon>
        <taxon>Pseudomonadati</taxon>
        <taxon>Pseudomonadota</taxon>
        <taxon>Alphaproteobacteria</taxon>
        <taxon>Rhodobacterales</taxon>
        <taxon>Roseobacteraceae</taxon>
        <taxon>Maritimibacter</taxon>
    </lineage>
</organism>
<feature type="transmembrane region" description="Helical" evidence="6">
    <location>
        <begin position="51"/>
        <end position="71"/>
    </location>
</feature>
<evidence type="ECO:0000256" key="2">
    <source>
        <dbReference type="ARBA" id="ARBA00022475"/>
    </source>
</evidence>
<evidence type="ECO:0000313" key="7">
    <source>
        <dbReference type="EMBL" id="MZR14533.1"/>
    </source>
</evidence>
<evidence type="ECO:0000256" key="1">
    <source>
        <dbReference type="ARBA" id="ARBA00004651"/>
    </source>
</evidence>
<dbReference type="Pfam" id="PF09678">
    <property type="entry name" value="Caa3_CtaG"/>
    <property type="match status" value="1"/>
</dbReference>
<reference evidence="7 8" key="1">
    <citation type="submission" date="2019-12" db="EMBL/GenBank/DDBJ databases">
        <title>Maritimibacter sp. nov. sp. isolated from sea sand.</title>
        <authorList>
            <person name="Kim J."/>
            <person name="Jeong S.E."/>
            <person name="Jung H.S."/>
            <person name="Jeon C.O."/>
        </authorList>
    </citation>
    <scope>NUCLEOTIDE SEQUENCE [LARGE SCALE GENOMIC DNA]</scope>
    <source>
        <strain evidence="7 8">DP07</strain>
    </source>
</reference>
<keyword evidence="2" id="KW-1003">Cell membrane</keyword>
<keyword evidence="8" id="KW-1185">Reference proteome</keyword>
<dbReference type="RefSeq" id="WP_161352648.1">
    <property type="nucleotide sequence ID" value="NZ_WTUX01000019.1"/>
</dbReference>
<name>A0A845M9P8_9RHOB</name>
<evidence type="ECO:0000256" key="4">
    <source>
        <dbReference type="ARBA" id="ARBA00022989"/>
    </source>
</evidence>
<evidence type="ECO:0008006" key="9">
    <source>
        <dbReference type="Google" id="ProtNLM"/>
    </source>
</evidence>
<evidence type="ECO:0000256" key="6">
    <source>
        <dbReference type="SAM" id="Phobius"/>
    </source>
</evidence>
<dbReference type="EMBL" id="WTUX01000019">
    <property type="protein sequence ID" value="MZR14533.1"/>
    <property type="molecule type" value="Genomic_DNA"/>
</dbReference>
<keyword evidence="3 6" id="KW-0812">Transmembrane</keyword>
<dbReference type="Proteomes" id="UP000467322">
    <property type="component" value="Unassembled WGS sequence"/>
</dbReference>
<feature type="transmembrane region" description="Helical" evidence="6">
    <location>
        <begin position="129"/>
        <end position="149"/>
    </location>
</feature>
<feature type="transmembrane region" description="Helical" evidence="6">
    <location>
        <begin position="205"/>
        <end position="228"/>
    </location>
</feature>
<keyword evidence="5 6" id="KW-0472">Membrane</keyword>
<proteinExistence type="predicted"/>
<feature type="transmembrane region" description="Helical" evidence="6">
    <location>
        <begin position="161"/>
        <end position="185"/>
    </location>
</feature>
<sequence length="238" mass="25507">MDDYVPFCGTPPLPSELMSRWTFDPVLLAGLAIALALVIRLTSGPARRQALGGWALVAILFVSPLCAASMALFSARVGQHLLLTLVAAPLLATMLRRAPPPAFSAAAFAALFWLWHVPGPYALTLQSDLVYWAMHLSLLGAVVTLWASFRQSVETMPFATILSAAATSAQMTLLSVLLISSTRLWHPWHALTTGPFGMTALGDQVLAGALMWVAGGLIFSALVALLAYRYFALSRRSA</sequence>
<evidence type="ECO:0000256" key="3">
    <source>
        <dbReference type="ARBA" id="ARBA00022692"/>
    </source>
</evidence>
<dbReference type="GO" id="GO:0005886">
    <property type="term" value="C:plasma membrane"/>
    <property type="evidence" value="ECO:0007669"/>
    <property type="project" value="UniProtKB-SubCell"/>
</dbReference>
<feature type="transmembrane region" description="Helical" evidence="6">
    <location>
        <begin position="77"/>
        <end position="95"/>
    </location>
</feature>